<dbReference type="Gene3D" id="3.90.1140.10">
    <property type="entry name" value="Cyclic phosphodiesterase"/>
    <property type="match status" value="1"/>
</dbReference>
<gene>
    <name evidence="2" type="ORF">MKK02DRAFT_39204</name>
</gene>
<dbReference type="GeneID" id="77729691"/>
<dbReference type="RefSeq" id="XP_052943002.1">
    <property type="nucleotide sequence ID" value="XM_053090486.1"/>
</dbReference>
<evidence type="ECO:0000313" key="2">
    <source>
        <dbReference type="EMBL" id="KAI9633225.1"/>
    </source>
</evidence>
<dbReference type="AlphaFoldDB" id="A0AA38LRL5"/>
<feature type="region of interest" description="Disordered" evidence="1">
    <location>
        <begin position="190"/>
        <end position="225"/>
    </location>
</feature>
<name>A0AA38LRL5_9TREE</name>
<sequence>MSPLPPGPLVLTLTLDAQTHTLLTSLRTKYFPSSRNHLAAHLTLFHAIPPRRVPALEAQLQTFCQRPGFDVSVGHPKQMGSRGVMVAIESVKPKNAIEGIHKALLAGMRREQDADKEIKQGEEGDKERLTNQDLMKLAHPHVTVLNKAESEEEVNNCLEEVERVFRESKKGRAVGFELWEYMGGPWKPFKQYTFKGEDQPTAQDKPVHPSPQHKPAHHSPHRQAH</sequence>
<organism evidence="2 3">
    <name type="scientific">Dioszegia hungarica</name>
    <dbReference type="NCBI Taxonomy" id="4972"/>
    <lineage>
        <taxon>Eukaryota</taxon>
        <taxon>Fungi</taxon>
        <taxon>Dikarya</taxon>
        <taxon>Basidiomycota</taxon>
        <taxon>Agaricomycotina</taxon>
        <taxon>Tremellomycetes</taxon>
        <taxon>Tremellales</taxon>
        <taxon>Bulleribasidiaceae</taxon>
        <taxon>Dioszegia</taxon>
    </lineage>
</organism>
<accession>A0AA38LRL5</accession>
<comment type="caution">
    <text evidence="2">The sequence shown here is derived from an EMBL/GenBank/DDBJ whole genome shotgun (WGS) entry which is preliminary data.</text>
</comment>
<protein>
    <submittedName>
        <fullName evidence="2">Uncharacterized protein</fullName>
    </submittedName>
</protein>
<evidence type="ECO:0000313" key="3">
    <source>
        <dbReference type="Proteomes" id="UP001164286"/>
    </source>
</evidence>
<feature type="compositionally biased region" description="Basic residues" evidence="1">
    <location>
        <begin position="214"/>
        <end position="225"/>
    </location>
</feature>
<proteinExistence type="predicted"/>
<keyword evidence="3" id="KW-1185">Reference proteome</keyword>
<evidence type="ECO:0000256" key="1">
    <source>
        <dbReference type="SAM" id="MobiDB-lite"/>
    </source>
</evidence>
<reference evidence="2" key="1">
    <citation type="journal article" date="2022" name="G3 (Bethesda)">
        <title>High quality genome of the basidiomycete yeast Dioszegia hungarica PDD-24b-2 isolated from cloud water.</title>
        <authorList>
            <person name="Jarrige D."/>
            <person name="Haridas S."/>
            <person name="Bleykasten-Grosshans C."/>
            <person name="Joly M."/>
            <person name="Nadalig T."/>
            <person name="Sancelme M."/>
            <person name="Vuilleumier S."/>
            <person name="Grigoriev I.V."/>
            <person name="Amato P."/>
            <person name="Bringel F."/>
        </authorList>
    </citation>
    <scope>NUCLEOTIDE SEQUENCE</scope>
    <source>
        <strain evidence="2">PDD-24b-2</strain>
    </source>
</reference>
<dbReference type="Proteomes" id="UP001164286">
    <property type="component" value="Unassembled WGS sequence"/>
</dbReference>
<dbReference type="EMBL" id="JAKWFO010000011">
    <property type="protein sequence ID" value="KAI9633225.1"/>
    <property type="molecule type" value="Genomic_DNA"/>
</dbReference>
<dbReference type="Pfam" id="PF13563">
    <property type="entry name" value="2_5_RNA_ligase2"/>
    <property type="match status" value="1"/>
</dbReference>